<evidence type="ECO:0000313" key="6">
    <source>
        <dbReference type="EMBL" id="GLQ28209.1"/>
    </source>
</evidence>
<dbReference type="RefSeq" id="WP_284374640.1">
    <property type="nucleotide sequence ID" value="NZ_BAABWP010000002.1"/>
</dbReference>
<evidence type="ECO:0000256" key="2">
    <source>
        <dbReference type="ARBA" id="ARBA00022723"/>
    </source>
</evidence>
<dbReference type="InterPro" id="IPR011057">
    <property type="entry name" value="Mss4-like_sf"/>
</dbReference>
<dbReference type="Gene3D" id="3.90.1590.10">
    <property type="entry name" value="glutathione-dependent formaldehyde- activating enzyme (gfa)"/>
    <property type="match status" value="1"/>
</dbReference>
<name>A0ABQ5VMJ1_9RHOB</name>
<dbReference type="PROSITE" id="PS51891">
    <property type="entry name" value="CENP_V_GFA"/>
    <property type="match status" value="1"/>
</dbReference>
<gene>
    <name evidence="6" type="ORF">GCM10007927_30120</name>
</gene>
<dbReference type="SUPFAM" id="SSF51316">
    <property type="entry name" value="Mss4-like"/>
    <property type="match status" value="1"/>
</dbReference>
<organism evidence="6 7">
    <name type="scientific">Sulfitobacter pacificus</name>
    <dbReference type="NCBI Taxonomy" id="1499314"/>
    <lineage>
        <taxon>Bacteria</taxon>
        <taxon>Pseudomonadati</taxon>
        <taxon>Pseudomonadota</taxon>
        <taxon>Alphaproteobacteria</taxon>
        <taxon>Rhodobacterales</taxon>
        <taxon>Roseobacteraceae</taxon>
        <taxon>Sulfitobacter</taxon>
    </lineage>
</organism>
<evidence type="ECO:0000256" key="3">
    <source>
        <dbReference type="ARBA" id="ARBA00022833"/>
    </source>
</evidence>
<dbReference type="InterPro" id="IPR006913">
    <property type="entry name" value="CENP-V/GFA"/>
</dbReference>
<sequence>MSNEVSGEDLIAPYRRNGSLSGRCLCGGVAIEIAGDYVAAVGVCHCKMCQRWNGTMFGGFVAAADAVTITGDVVRHASSTFSERAFCATCGSHVFLRNTGPDAQEIELFPGLFDDAQDFPLVSEIYIDRAPHYAPLAGDHPRRTRAEYESKELFVEGDNP</sequence>
<feature type="domain" description="CENP-V/GFA" evidence="5">
    <location>
        <begin position="20"/>
        <end position="120"/>
    </location>
</feature>
<evidence type="ECO:0000256" key="4">
    <source>
        <dbReference type="ARBA" id="ARBA00023239"/>
    </source>
</evidence>
<comment type="caution">
    <text evidence="6">The sequence shown here is derived from an EMBL/GenBank/DDBJ whole genome shotgun (WGS) entry which is preliminary data.</text>
</comment>
<dbReference type="Pfam" id="PF04828">
    <property type="entry name" value="GFA"/>
    <property type="match status" value="1"/>
</dbReference>
<dbReference type="EMBL" id="BSNL01000001">
    <property type="protein sequence ID" value="GLQ28209.1"/>
    <property type="molecule type" value="Genomic_DNA"/>
</dbReference>
<dbReference type="Proteomes" id="UP001161388">
    <property type="component" value="Unassembled WGS sequence"/>
</dbReference>
<keyword evidence="2" id="KW-0479">Metal-binding</keyword>
<evidence type="ECO:0000256" key="1">
    <source>
        <dbReference type="ARBA" id="ARBA00005495"/>
    </source>
</evidence>
<evidence type="ECO:0000313" key="7">
    <source>
        <dbReference type="Proteomes" id="UP001161388"/>
    </source>
</evidence>
<evidence type="ECO:0000259" key="5">
    <source>
        <dbReference type="PROSITE" id="PS51891"/>
    </source>
</evidence>
<comment type="similarity">
    <text evidence="1">Belongs to the Gfa family.</text>
</comment>
<proteinExistence type="inferred from homology"/>
<keyword evidence="3" id="KW-0862">Zinc</keyword>
<keyword evidence="4" id="KW-0456">Lyase</keyword>
<dbReference type="PANTHER" id="PTHR33337:SF40">
    <property type="entry name" value="CENP-V_GFA DOMAIN-CONTAINING PROTEIN-RELATED"/>
    <property type="match status" value="1"/>
</dbReference>
<accession>A0ABQ5VMJ1</accession>
<reference evidence="6" key="2">
    <citation type="submission" date="2023-01" db="EMBL/GenBank/DDBJ databases">
        <title>Draft genome sequence of Sulfitobacter pacificus strain NBRC 109915.</title>
        <authorList>
            <person name="Sun Q."/>
            <person name="Mori K."/>
        </authorList>
    </citation>
    <scope>NUCLEOTIDE SEQUENCE</scope>
    <source>
        <strain evidence="6">NBRC 109915</strain>
    </source>
</reference>
<keyword evidence="7" id="KW-1185">Reference proteome</keyword>
<dbReference type="PANTHER" id="PTHR33337">
    <property type="entry name" value="GFA DOMAIN-CONTAINING PROTEIN"/>
    <property type="match status" value="1"/>
</dbReference>
<protein>
    <submittedName>
        <fullName evidence="6">Aldehyde-activating protein</fullName>
    </submittedName>
</protein>
<reference evidence="6" key="1">
    <citation type="journal article" date="2014" name="Int. J. Syst. Evol. Microbiol.">
        <title>Complete genome of a new Firmicutes species belonging to the dominant human colonic microbiota ('Ruminococcus bicirculans') reveals two chromosomes and a selective capacity to utilize plant glucans.</title>
        <authorList>
            <consortium name="NISC Comparative Sequencing Program"/>
            <person name="Wegmann U."/>
            <person name="Louis P."/>
            <person name="Goesmann A."/>
            <person name="Henrissat B."/>
            <person name="Duncan S.H."/>
            <person name="Flint H.J."/>
        </authorList>
    </citation>
    <scope>NUCLEOTIDE SEQUENCE</scope>
    <source>
        <strain evidence="6">NBRC 109915</strain>
    </source>
</reference>